<organism evidence="1 2">
    <name type="scientific">Candidatus Macondimonas diazotrophica</name>
    <dbReference type="NCBI Taxonomy" id="2305248"/>
    <lineage>
        <taxon>Bacteria</taxon>
        <taxon>Pseudomonadati</taxon>
        <taxon>Pseudomonadota</taxon>
        <taxon>Gammaproteobacteria</taxon>
        <taxon>Chromatiales</taxon>
        <taxon>Ectothiorhodospiraceae</taxon>
        <taxon>Candidatus Macondimonas</taxon>
    </lineage>
</organism>
<proteinExistence type="predicted"/>
<keyword evidence="2" id="KW-1185">Reference proteome</keyword>
<dbReference type="RefSeq" id="WP_135282570.1">
    <property type="nucleotide sequence ID" value="NZ_SRIO01000017.1"/>
</dbReference>
<dbReference type="EMBL" id="SRIO01000017">
    <property type="protein sequence ID" value="TFZ81693.1"/>
    <property type="molecule type" value="Genomic_DNA"/>
</dbReference>
<dbReference type="AlphaFoldDB" id="A0A4Z0F8T3"/>
<name>A0A4Z0F8T3_9GAMM</name>
<comment type="caution">
    <text evidence="1">The sequence shown here is derived from an EMBL/GenBank/DDBJ whole genome shotgun (WGS) entry which is preliminary data.</text>
</comment>
<sequence length="701" mass="78194">MLPYLLSEKSASAVIAFYREAIRLSFGQQNFRNSFRKTDMDYLRTLDLTEEQFKAKYAQELGDPTKFQNVILPVVMPQVEEALAFQQEVFLSGTPIFGAVAPPIHMNAASQMDAIILDQQIKARWVPELLKTLRNGLKYNFGPTEIADVTQVSYSIEDVRKAGKRAKEENKEILWLGNKIKSLDPYNTIFDPRVNPTDLPTRGEFAGYSELYPRTAFKAFAASLPFRTSMREALESRPPALTASNAEEVNSFYVPDLDPCSSYINDTNPLYNAGSMNWFKWVGIADPENQPRINYTDMYVVTTLYGRILPEDFGIRDVPGINTPQIWKFIIVNGSVVIYAERLTNMHNLIPIIIGVPKDDGLGYQSKSVAHDVQPFQALTTALANSVIAARRRAISDRLLFDPLKISPSSIRSDSPVARIPVRLGPLGGTIKDAVHQLPFNDAQSQYAAQNINLFLGLADQTTGLNPARRGQFVKGNKTRFEFAETMSGSTSRDRTMALALEGNLFQPIKQILKANILQFQGASSIFNSETQEVVEVDPVLLRKANIEFKLSDGMLPSDKMIDGETLTAAFQVLSQSPELASNYNLGPMFSYLMNSRGAKLRNFEKSPEQVAYEQAVQAWQQAALTLAQSLTQMENPPTPEELQKYLPPQPTPQDFNYTPGVPTNAISPISSSVMQQYKESIDKVNQARAQAGNNANVQQR</sequence>
<protein>
    <submittedName>
        <fullName evidence="1">Uncharacterized protein</fullName>
    </submittedName>
</protein>
<evidence type="ECO:0000313" key="1">
    <source>
        <dbReference type="EMBL" id="TFZ81693.1"/>
    </source>
</evidence>
<gene>
    <name evidence="1" type="ORF">E4680_11525</name>
</gene>
<evidence type="ECO:0000313" key="2">
    <source>
        <dbReference type="Proteomes" id="UP000297890"/>
    </source>
</evidence>
<reference evidence="1 2" key="1">
    <citation type="journal article" date="2019" name="ISME J.">
        <title>Candidatus Macondimonas diazotrophica, a novel gammaproteobacterial genus dominating crude-oil-contaminated coastal sediments.</title>
        <authorList>
            <person name="Karthikeyan S."/>
            <person name="Konstantinidis K."/>
        </authorList>
    </citation>
    <scope>NUCLEOTIDE SEQUENCE [LARGE SCALE GENOMIC DNA]</scope>
    <source>
        <strain evidence="1 2">KTK01</strain>
    </source>
</reference>
<accession>A0A4Z0F8T3</accession>
<dbReference type="Proteomes" id="UP000297890">
    <property type="component" value="Unassembled WGS sequence"/>
</dbReference>